<name>A0A2P2PIL5_RHIMU</name>
<dbReference type="EMBL" id="GGEC01074130">
    <property type="protein sequence ID" value="MBX54614.1"/>
    <property type="molecule type" value="Transcribed_RNA"/>
</dbReference>
<sequence>MTIVKITSITMSPFHPISSLLTPIRGFLHFLQNFYTPSVNFPFLQVSCFNDFQHLASTVISCHF</sequence>
<protein>
    <submittedName>
        <fullName evidence="1">Uncharacterized protein</fullName>
    </submittedName>
</protein>
<proteinExistence type="predicted"/>
<accession>A0A2P2PIL5</accession>
<reference evidence="1" key="1">
    <citation type="submission" date="2018-02" db="EMBL/GenBank/DDBJ databases">
        <title>Rhizophora mucronata_Transcriptome.</title>
        <authorList>
            <person name="Meera S.P."/>
            <person name="Sreeshan A."/>
            <person name="Augustine A."/>
        </authorList>
    </citation>
    <scope>NUCLEOTIDE SEQUENCE</scope>
    <source>
        <tissue evidence="1">Leaf</tissue>
    </source>
</reference>
<dbReference type="AlphaFoldDB" id="A0A2P2PIL5"/>
<evidence type="ECO:0000313" key="1">
    <source>
        <dbReference type="EMBL" id="MBX54614.1"/>
    </source>
</evidence>
<organism evidence="1">
    <name type="scientific">Rhizophora mucronata</name>
    <name type="common">Asiatic mangrove</name>
    <dbReference type="NCBI Taxonomy" id="61149"/>
    <lineage>
        <taxon>Eukaryota</taxon>
        <taxon>Viridiplantae</taxon>
        <taxon>Streptophyta</taxon>
        <taxon>Embryophyta</taxon>
        <taxon>Tracheophyta</taxon>
        <taxon>Spermatophyta</taxon>
        <taxon>Magnoliopsida</taxon>
        <taxon>eudicotyledons</taxon>
        <taxon>Gunneridae</taxon>
        <taxon>Pentapetalae</taxon>
        <taxon>rosids</taxon>
        <taxon>fabids</taxon>
        <taxon>Malpighiales</taxon>
        <taxon>Rhizophoraceae</taxon>
        <taxon>Rhizophora</taxon>
    </lineage>
</organism>